<keyword evidence="1" id="KW-0472">Membrane</keyword>
<keyword evidence="1" id="KW-0812">Transmembrane</keyword>
<comment type="caution">
    <text evidence="2">The sequence shown here is derived from an EMBL/GenBank/DDBJ whole genome shotgun (WGS) entry which is preliminary data.</text>
</comment>
<name>X0RUX7_9ZZZZ</name>
<evidence type="ECO:0008006" key="3">
    <source>
        <dbReference type="Google" id="ProtNLM"/>
    </source>
</evidence>
<organism evidence="2">
    <name type="scientific">marine sediment metagenome</name>
    <dbReference type="NCBI Taxonomy" id="412755"/>
    <lineage>
        <taxon>unclassified sequences</taxon>
        <taxon>metagenomes</taxon>
        <taxon>ecological metagenomes</taxon>
    </lineage>
</organism>
<evidence type="ECO:0000256" key="1">
    <source>
        <dbReference type="SAM" id="Phobius"/>
    </source>
</evidence>
<gene>
    <name evidence="2" type="ORF">S01H1_15354</name>
</gene>
<dbReference type="EMBL" id="BARS01008013">
    <property type="protein sequence ID" value="GAF72634.1"/>
    <property type="molecule type" value="Genomic_DNA"/>
</dbReference>
<proteinExistence type="predicted"/>
<feature type="transmembrane region" description="Helical" evidence="1">
    <location>
        <begin position="20"/>
        <end position="38"/>
    </location>
</feature>
<accession>X0RUX7</accession>
<reference evidence="2" key="1">
    <citation type="journal article" date="2014" name="Front. Microbiol.">
        <title>High frequency of phylogenetically diverse reductive dehalogenase-homologous genes in deep subseafloor sedimentary metagenomes.</title>
        <authorList>
            <person name="Kawai M."/>
            <person name="Futagami T."/>
            <person name="Toyoda A."/>
            <person name="Takaki Y."/>
            <person name="Nishi S."/>
            <person name="Hori S."/>
            <person name="Arai W."/>
            <person name="Tsubouchi T."/>
            <person name="Morono Y."/>
            <person name="Uchiyama I."/>
            <person name="Ito T."/>
            <person name="Fujiyama A."/>
            <person name="Inagaki F."/>
            <person name="Takami H."/>
        </authorList>
    </citation>
    <scope>NUCLEOTIDE SEQUENCE</scope>
    <source>
        <strain evidence="2">Expedition CK06-06</strain>
    </source>
</reference>
<keyword evidence="1" id="KW-1133">Transmembrane helix</keyword>
<evidence type="ECO:0000313" key="2">
    <source>
        <dbReference type="EMBL" id="GAF72634.1"/>
    </source>
</evidence>
<protein>
    <recommendedName>
        <fullName evidence="3">Cell division protein FtsL</fullName>
    </recommendedName>
</protein>
<sequence>MWIKKENKNHKNKNKNIKKIVNYALFIAIFFVGIFYVVGVNELSMRGFVLYELKNKIYQLEDENNSLELDIMSAQSYENISRRADDLNMIKVGRVDYLSGGGGAVAKK</sequence>
<dbReference type="AlphaFoldDB" id="X0RUX7"/>